<dbReference type="SMART" id="SM00512">
    <property type="entry name" value="Skp1"/>
    <property type="match status" value="1"/>
</dbReference>
<protein>
    <recommendedName>
        <fullName evidence="2">S-phase kinase-associated protein 1</fullName>
    </recommendedName>
    <alternativeName>
        <fullName evidence="5">Cyclin-A/CDK2-associated protein p19</fullName>
    </alternativeName>
    <alternativeName>
        <fullName evidence="4">p19skp1</fullName>
    </alternativeName>
</protein>
<feature type="domain" description="SKP1 component POZ" evidence="9">
    <location>
        <begin position="5"/>
        <end position="64"/>
    </location>
</feature>
<gene>
    <name evidence="10" type="ORF">OKIOD_LOCUS11361</name>
</gene>
<dbReference type="PIRSF" id="PIRSF028729">
    <property type="entry name" value="E3_ubiquit_lig_SCF_Skp"/>
    <property type="match status" value="1"/>
</dbReference>
<evidence type="ECO:0000256" key="4">
    <source>
        <dbReference type="ARBA" id="ARBA00033118"/>
    </source>
</evidence>
<accession>A0ABN7SS69</accession>
<dbReference type="InterPro" id="IPR016897">
    <property type="entry name" value="SKP1"/>
</dbReference>
<dbReference type="Pfam" id="PF03931">
    <property type="entry name" value="Skp1_POZ"/>
    <property type="match status" value="1"/>
</dbReference>
<dbReference type="SUPFAM" id="SSF54695">
    <property type="entry name" value="POZ domain"/>
    <property type="match status" value="1"/>
</dbReference>
<comment type="similarity">
    <text evidence="1 6">Belongs to the SKP1 family.</text>
</comment>
<dbReference type="InterPro" id="IPR036296">
    <property type="entry name" value="SKP1-like_dim_sf"/>
</dbReference>
<reference evidence="10 11" key="1">
    <citation type="submission" date="2021-04" db="EMBL/GenBank/DDBJ databases">
        <authorList>
            <person name="Bliznina A."/>
        </authorList>
    </citation>
    <scope>NUCLEOTIDE SEQUENCE [LARGE SCALE GENOMIC DNA]</scope>
</reference>
<evidence type="ECO:0000256" key="6">
    <source>
        <dbReference type="PIRNR" id="PIRNR028729"/>
    </source>
</evidence>
<evidence type="ECO:0000313" key="11">
    <source>
        <dbReference type="Proteomes" id="UP001158576"/>
    </source>
</evidence>
<comment type="pathway">
    <text evidence="6">Protein modification; protein ubiquitination.</text>
</comment>
<keyword evidence="7" id="KW-0175">Coiled coil</keyword>
<dbReference type="SUPFAM" id="SSF81382">
    <property type="entry name" value="Skp1 dimerisation domain-like"/>
    <property type="match status" value="1"/>
</dbReference>
<evidence type="ECO:0000313" key="10">
    <source>
        <dbReference type="EMBL" id="CAG5105945.1"/>
    </source>
</evidence>
<sequence>MPGLVTLVSQDNQKIEVELNVIRQSKVISGMLQDLGEDEDTEYPIPNVSHAILKKIIEWCEEHKDDAPIDDEDPNYQEKKRTQEVPRWDAEFLKVDQGTLFEIILAANYLDIGRLLDFACMTVADQIRGKTPEEIRKHFNIKNDFTEEEMEQIKKENEWCEGN</sequence>
<feature type="coiled-coil region" evidence="7">
    <location>
        <begin position="136"/>
        <end position="163"/>
    </location>
</feature>
<proteinExistence type="inferred from homology"/>
<dbReference type="Pfam" id="PF01466">
    <property type="entry name" value="Skp1"/>
    <property type="match status" value="1"/>
</dbReference>
<dbReference type="InterPro" id="IPR016073">
    <property type="entry name" value="Skp1_comp_POZ"/>
</dbReference>
<dbReference type="InterPro" id="IPR016072">
    <property type="entry name" value="Skp1_comp_dimer"/>
</dbReference>
<dbReference type="Gene3D" id="3.30.710.10">
    <property type="entry name" value="Potassium Channel Kv1.1, Chain A"/>
    <property type="match status" value="1"/>
</dbReference>
<organism evidence="10 11">
    <name type="scientific">Oikopleura dioica</name>
    <name type="common">Tunicate</name>
    <dbReference type="NCBI Taxonomy" id="34765"/>
    <lineage>
        <taxon>Eukaryota</taxon>
        <taxon>Metazoa</taxon>
        <taxon>Chordata</taxon>
        <taxon>Tunicata</taxon>
        <taxon>Appendicularia</taxon>
        <taxon>Copelata</taxon>
        <taxon>Oikopleuridae</taxon>
        <taxon>Oikopleura</taxon>
    </lineage>
</organism>
<evidence type="ECO:0000256" key="7">
    <source>
        <dbReference type="SAM" id="Coils"/>
    </source>
</evidence>
<evidence type="ECO:0000256" key="1">
    <source>
        <dbReference type="ARBA" id="ARBA00009993"/>
    </source>
</evidence>
<evidence type="ECO:0000259" key="8">
    <source>
        <dbReference type="Pfam" id="PF01466"/>
    </source>
</evidence>
<name>A0ABN7SS69_OIKDI</name>
<dbReference type="InterPro" id="IPR001232">
    <property type="entry name" value="SKP1-like"/>
</dbReference>
<dbReference type="Proteomes" id="UP001158576">
    <property type="component" value="Chromosome 1"/>
</dbReference>
<feature type="domain" description="SKP1 component dimerisation" evidence="8">
    <location>
        <begin position="115"/>
        <end position="160"/>
    </location>
</feature>
<keyword evidence="11" id="KW-1185">Reference proteome</keyword>
<keyword evidence="3 6" id="KW-0833">Ubl conjugation pathway</keyword>
<dbReference type="EMBL" id="OU015566">
    <property type="protein sequence ID" value="CAG5105945.1"/>
    <property type="molecule type" value="Genomic_DNA"/>
</dbReference>
<dbReference type="InterPro" id="IPR011333">
    <property type="entry name" value="SKP1/BTB/POZ_sf"/>
</dbReference>
<evidence type="ECO:0000256" key="2">
    <source>
        <dbReference type="ARBA" id="ARBA00014544"/>
    </source>
</evidence>
<evidence type="ECO:0000256" key="5">
    <source>
        <dbReference type="ARBA" id="ARBA00033452"/>
    </source>
</evidence>
<dbReference type="CDD" id="cd18322">
    <property type="entry name" value="BTB_POZ_SKP1"/>
    <property type="match status" value="1"/>
</dbReference>
<dbReference type="PANTHER" id="PTHR11165">
    <property type="entry name" value="SKP1"/>
    <property type="match status" value="1"/>
</dbReference>
<evidence type="ECO:0000259" key="9">
    <source>
        <dbReference type="Pfam" id="PF03931"/>
    </source>
</evidence>
<evidence type="ECO:0000256" key="3">
    <source>
        <dbReference type="ARBA" id="ARBA00022786"/>
    </source>
</evidence>